<protein>
    <submittedName>
        <fullName evidence="2">Uncharacterized protein</fullName>
    </submittedName>
</protein>
<organism evidence="2 3">
    <name type="scientific">Colletotrichum lupini</name>
    <dbReference type="NCBI Taxonomy" id="145971"/>
    <lineage>
        <taxon>Eukaryota</taxon>
        <taxon>Fungi</taxon>
        <taxon>Dikarya</taxon>
        <taxon>Ascomycota</taxon>
        <taxon>Pezizomycotina</taxon>
        <taxon>Sordariomycetes</taxon>
        <taxon>Hypocreomycetidae</taxon>
        <taxon>Glomerellales</taxon>
        <taxon>Glomerellaceae</taxon>
        <taxon>Colletotrichum</taxon>
        <taxon>Colletotrichum acutatum species complex</taxon>
    </lineage>
</organism>
<evidence type="ECO:0000256" key="1">
    <source>
        <dbReference type="SAM" id="MobiDB-lite"/>
    </source>
</evidence>
<evidence type="ECO:0000313" key="2">
    <source>
        <dbReference type="EMBL" id="UQC76220.1"/>
    </source>
</evidence>
<dbReference type="KEGG" id="clup:CLUP02_17733"/>
<dbReference type="GeneID" id="73351648"/>
<feature type="region of interest" description="Disordered" evidence="1">
    <location>
        <begin position="189"/>
        <end position="219"/>
    </location>
</feature>
<evidence type="ECO:0000313" key="3">
    <source>
        <dbReference type="Proteomes" id="UP000830671"/>
    </source>
</evidence>
<sequence>MLRSNWTSNPTLTLLYTEYPSDVNRGGAVAIDEREELMATRTSSIRNLCLTQNDSINNEVIRFTHYANVQHKVMSGLFGNPRNLESPILQSLGCSKTSRPAYAGLGVLSKQIVDIGLAVLLLSHVLRPPRTILSNVNHAIGCQATRPKSSAPNDSIHHFSLEPPTEELPPGHDLHQFSRPEGILAMRSKTDSNEDGSLAKPATPTQNGRAIHSRGARSHADTRVGCDRPALFVVVACTEKAVSRYWEPTSRTCSAIMMGAIDHWVIDNRYKDVIWHPLSSGLAHNLELLTIGNAQMIATYLVRTQAADRCSRKRSKCGKSEHYSHELTRGPPALAHVQGPPNLKMKYLTAVIVALATSSNAAVCNYGWGKPAGSKCPGAYPNTYCRVKTSKHLATFQFPELVRILKTDVQFYNRALVEEFVECVGHWFAANSNLERGNDIHPLNDQKPKPTY</sequence>
<dbReference type="RefSeq" id="XP_049137862.1">
    <property type="nucleotide sequence ID" value="XM_049296638.1"/>
</dbReference>
<accession>A0A9Q8WB82</accession>
<dbReference type="EMBL" id="CP019472">
    <property type="protein sequence ID" value="UQC76220.1"/>
    <property type="molecule type" value="Genomic_DNA"/>
</dbReference>
<gene>
    <name evidence="2" type="ORF">CLUP02_17733</name>
</gene>
<reference evidence="2" key="1">
    <citation type="journal article" date="2021" name="Mol. Plant Microbe Interact.">
        <title>Complete Genome Sequence of the Plant-Pathogenic Fungus Colletotrichum lupini.</title>
        <authorList>
            <person name="Baroncelli R."/>
            <person name="Pensec F."/>
            <person name="Da Lio D."/>
            <person name="Boufleur T."/>
            <person name="Vicente I."/>
            <person name="Sarrocco S."/>
            <person name="Picot A."/>
            <person name="Baraldi E."/>
            <person name="Sukno S."/>
            <person name="Thon M."/>
            <person name="Le Floch G."/>
        </authorList>
    </citation>
    <scope>NUCLEOTIDE SEQUENCE</scope>
    <source>
        <strain evidence="2">IMI 504893</strain>
    </source>
</reference>
<dbReference type="AlphaFoldDB" id="A0A9Q8WB82"/>
<dbReference type="Proteomes" id="UP000830671">
    <property type="component" value="Chromosome 10"/>
</dbReference>
<name>A0A9Q8WB82_9PEZI</name>
<keyword evidence="3" id="KW-1185">Reference proteome</keyword>
<proteinExistence type="predicted"/>